<keyword evidence="8" id="KW-1185">Reference proteome</keyword>
<reference evidence="7 8" key="1">
    <citation type="submission" date="2023-08" db="EMBL/GenBank/DDBJ databases">
        <title>Implementing the SeqCode for naming new Mesorhizobium species isolated from Vachellia karroo root nodules.</title>
        <authorList>
            <person name="Van Lill M."/>
        </authorList>
    </citation>
    <scope>NUCLEOTIDE SEQUENCE [LARGE SCALE GENOMIC DNA]</scope>
    <source>
        <strain evidence="7 8">VK4B</strain>
    </source>
</reference>
<dbReference type="Pfam" id="PF00005">
    <property type="entry name" value="ABC_tran"/>
    <property type="match status" value="1"/>
</dbReference>
<dbReference type="PROSITE" id="PS50893">
    <property type="entry name" value="ABC_TRANSPORTER_2"/>
    <property type="match status" value="1"/>
</dbReference>
<dbReference type="InterPro" id="IPR003439">
    <property type="entry name" value="ABC_transporter-like_ATP-bd"/>
</dbReference>
<name>A0ABU5AXE5_9HYPH</name>
<dbReference type="InterPro" id="IPR003593">
    <property type="entry name" value="AAA+_ATPase"/>
</dbReference>
<dbReference type="InterPro" id="IPR017871">
    <property type="entry name" value="ABC_transporter-like_CS"/>
</dbReference>
<dbReference type="EMBL" id="JAVIIP010000038">
    <property type="protein sequence ID" value="MDX8542000.1"/>
    <property type="molecule type" value="Genomic_DNA"/>
</dbReference>
<evidence type="ECO:0000256" key="1">
    <source>
        <dbReference type="ARBA" id="ARBA00005417"/>
    </source>
</evidence>
<evidence type="ECO:0000259" key="6">
    <source>
        <dbReference type="PROSITE" id="PS50893"/>
    </source>
</evidence>
<evidence type="ECO:0000256" key="4">
    <source>
        <dbReference type="ARBA" id="ARBA00022840"/>
    </source>
</evidence>
<accession>A0ABU5AXE5</accession>
<evidence type="ECO:0000256" key="3">
    <source>
        <dbReference type="ARBA" id="ARBA00022741"/>
    </source>
</evidence>
<dbReference type="PROSITE" id="PS00211">
    <property type="entry name" value="ABC_TRANSPORTER_1"/>
    <property type="match status" value="1"/>
</dbReference>
<keyword evidence="4 7" id="KW-0067">ATP-binding</keyword>
<evidence type="ECO:0000256" key="2">
    <source>
        <dbReference type="ARBA" id="ARBA00022448"/>
    </source>
</evidence>
<keyword evidence="3" id="KW-0547">Nucleotide-binding</keyword>
<dbReference type="PANTHER" id="PTHR24220:SF86">
    <property type="entry name" value="ABC TRANSPORTER ABCH.1"/>
    <property type="match status" value="1"/>
</dbReference>
<comment type="caution">
    <text evidence="7">The sequence shown here is derived from an EMBL/GenBank/DDBJ whole genome shotgun (WGS) entry which is preliminary data.</text>
</comment>
<dbReference type="SUPFAM" id="SSF52540">
    <property type="entry name" value="P-loop containing nucleoside triphosphate hydrolases"/>
    <property type="match status" value="1"/>
</dbReference>
<feature type="domain" description="ABC transporter" evidence="6">
    <location>
        <begin position="4"/>
        <end position="242"/>
    </location>
</feature>
<feature type="compositionally biased region" description="Low complexity" evidence="5">
    <location>
        <begin position="221"/>
        <end position="232"/>
    </location>
</feature>
<keyword evidence="2" id="KW-0813">Transport</keyword>
<comment type="similarity">
    <text evidence="1">Belongs to the ABC transporter superfamily.</text>
</comment>
<dbReference type="Gene3D" id="3.40.50.300">
    <property type="entry name" value="P-loop containing nucleotide triphosphate hydrolases"/>
    <property type="match status" value="1"/>
</dbReference>
<organism evidence="7 8">
    <name type="scientific">Mesorhizobium abyssinicae</name>
    <dbReference type="NCBI Taxonomy" id="1209958"/>
    <lineage>
        <taxon>Bacteria</taxon>
        <taxon>Pseudomonadati</taxon>
        <taxon>Pseudomonadota</taxon>
        <taxon>Alphaproteobacteria</taxon>
        <taxon>Hyphomicrobiales</taxon>
        <taxon>Phyllobacteriaceae</taxon>
        <taxon>Mesorhizobium</taxon>
    </lineage>
</organism>
<evidence type="ECO:0000313" key="7">
    <source>
        <dbReference type="EMBL" id="MDX8542000.1"/>
    </source>
</evidence>
<dbReference type="InterPro" id="IPR017911">
    <property type="entry name" value="MacB-like_ATP-bd"/>
</dbReference>
<gene>
    <name evidence="7" type="ORF">RFM23_30890</name>
</gene>
<evidence type="ECO:0000313" key="8">
    <source>
        <dbReference type="Proteomes" id="UP001276564"/>
    </source>
</evidence>
<dbReference type="SMART" id="SM00382">
    <property type="entry name" value="AAA"/>
    <property type="match status" value="1"/>
</dbReference>
<dbReference type="RefSeq" id="WP_320322173.1">
    <property type="nucleotide sequence ID" value="NZ_JAVIIP010000038.1"/>
</dbReference>
<dbReference type="InterPro" id="IPR027417">
    <property type="entry name" value="P-loop_NTPase"/>
</dbReference>
<dbReference type="Proteomes" id="UP001276564">
    <property type="component" value="Unassembled WGS sequence"/>
</dbReference>
<sequence length="242" mass="25860">MSLATLRGIGKQYDMGENPVHAIREISMNIDAGEAVAIVGPSGSGKSTLLGILGCLDPATRGTYRLADQDVGAMSRAELAEFRCRRIGFVFQNFNLLPKLTALENVELPLAYAGLKSSLRGQRARAILDRVGLSDRRSHFPNQLSGGQQQRVAIARALVNEPDLVLADEPTGALDTATGREILSILQDVNADGTTVMIVTHDLNVAATMRRTIALADGRISSDGRSGAAARSPWPQTLASWL</sequence>
<proteinExistence type="inferred from homology"/>
<dbReference type="PANTHER" id="PTHR24220">
    <property type="entry name" value="IMPORT ATP-BINDING PROTEIN"/>
    <property type="match status" value="1"/>
</dbReference>
<dbReference type="InterPro" id="IPR015854">
    <property type="entry name" value="ABC_transpr_LolD-like"/>
</dbReference>
<evidence type="ECO:0000256" key="5">
    <source>
        <dbReference type="SAM" id="MobiDB-lite"/>
    </source>
</evidence>
<feature type="region of interest" description="Disordered" evidence="5">
    <location>
        <begin position="221"/>
        <end position="242"/>
    </location>
</feature>
<dbReference type="CDD" id="cd03255">
    <property type="entry name" value="ABC_MJ0796_LolCDE_FtsE"/>
    <property type="match status" value="1"/>
</dbReference>
<protein>
    <submittedName>
        <fullName evidence="7">ABC transporter ATP-binding protein</fullName>
    </submittedName>
</protein>
<dbReference type="GO" id="GO:0005524">
    <property type="term" value="F:ATP binding"/>
    <property type="evidence" value="ECO:0007669"/>
    <property type="project" value="UniProtKB-KW"/>
</dbReference>